<sequence length="483" mass="51971">MSLTINPSTPDGAYISAARKALNDPVAVNANWVRTIALNNNPRKTLADPRGPHYGVHANGQIAVGRFLGYAAFNNGELPAQLSAYGTGINEYGGPRGNVFDAGGIGRVRSALPFRAIKSTDVLPNGTPWPQDIIDDSQLAVRSIHRFNAQWNASQNINNAGDKTNGAFTVESPEFPDEWLPLVKSRPFFNVKAIQERANTMQPGDELLTPSQLRQAFARRHAHNMGIEDPVFLEDMNDPFRYYENTINALHARQSIFAVFPKYYDVHGQLSLPHNYAYDLDVGLPVVIDFNMQWLIPGQGGNPRSRTWHLIADEIRVLGPDGAYVDESDPFSSDDEHEQDVPETQSITAPIPDIHAPHVPVGNDHASSTPSSSITSVAVPLLPSQPSSPTPSTSASLLPAEPSSPTKRKPSDEKSAPSPPKKKKDRRGKAKAAPKGSTARNLDDPDVGESVGSAAGNVVGGGGAEDANHDDQGGVEDAMAVDL</sequence>
<comment type="caution">
    <text evidence="2">The sequence shown here is derived from an EMBL/GenBank/DDBJ whole genome shotgun (WGS) entry which is preliminary data.</text>
</comment>
<name>A0A550CBN1_9AGAR</name>
<gene>
    <name evidence="2" type="ORF">BD626DRAFT_569931</name>
</gene>
<dbReference type="EMBL" id="VDMD01000013">
    <property type="protein sequence ID" value="TRM62205.1"/>
    <property type="molecule type" value="Genomic_DNA"/>
</dbReference>
<keyword evidence="3" id="KW-1185">Reference proteome</keyword>
<feature type="compositionally biased region" description="Low complexity" evidence="1">
    <location>
        <begin position="366"/>
        <end position="405"/>
    </location>
</feature>
<organism evidence="2 3">
    <name type="scientific">Schizophyllum amplum</name>
    <dbReference type="NCBI Taxonomy" id="97359"/>
    <lineage>
        <taxon>Eukaryota</taxon>
        <taxon>Fungi</taxon>
        <taxon>Dikarya</taxon>
        <taxon>Basidiomycota</taxon>
        <taxon>Agaricomycotina</taxon>
        <taxon>Agaricomycetes</taxon>
        <taxon>Agaricomycetidae</taxon>
        <taxon>Agaricales</taxon>
        <taxon>Schizophyllaceae</taxon>
        <taxon>Schizophyllum</taxon>
    </lineage>
</organism>
<protein>
    <submittedName>
        <fullName evidence="2">Uncharacterized protein</fullName>
    </submittedName>
</protein>
<proteinExistence type="predicted"/>
<evidence type="ECO:0000256" key="1">
    <source>
        <dbReference type="SAM" id="MobiDB-lite"/>
    </source>
</evidence>
<accession>A0A550CBN1</accession>
<dbReference type="AlphaFoldDB" id="A0A550CBN1"/>
<dbReference type="Proteomes" id="UP000320762">
    <property type="component" value="Unassembled WGS sequence"/>
</dbReference>
<feature type="compositionally biased region" description="Low complexity" evidence="1">
    <location>
        <begin position="448"/>
        <end position="457"/>
    </location>
</feature>
<feature type="compositionally biased region" description="Acidic residues" evidence="1">
    <location>
        <begin position="324"/>
        <end position="338"/>
    </location>
</feature>
<evidence type="ECO:0000313" key="2">
    <source>
        <dbReference type="EMBL" id="TRM62205.1"/>
    </source>
</evidence>
<reference evidence="2 3" key="1">
    <citation type="journal article" date="2019" name="New Phytol.">
        <title>Comparative genomics reveals unique wood-decay strategies and fruiting body development in the Schizophyllaceae.</title>
        <authorList>
            <person name="Almasi E."/>
            <person name="Sahu N."/>
            <person name="Krizsan K."/>
            <person name="Balint B."/>
            <person name="Kovacs G.M."/>
            <person name="Kiss B."/>
            <person name="Cseklye J."/>
            <person name="Drula E."/>
            <person name="Henrissat B."/>
            <person name="Nagy I."/>
            <person name="Chovatia M."/>
            <person name="Adam C."/>
            <person name="LaButti K."/>
            <person name="Lipzen A."/>
            <person name="Riley R."/>
            <person name="Grigoriev I.V."/>
            <person name="Nagy L.G."/>
        </authorList>
    </citation>
    <scope>NUCLEOTIDE SEQUENCE [LARGE SCALE GENOMIC DNA]</scope>
    <source>
        <strain evidence="2 3">NL-1724</strain>
    </source>
</reference>
<feature type="region of interest" description="Disordered" evidence="1">
    <location>
        <begin position="322"/>
        <end position="483"/>
    </location>
</feature>
<feature type="compositionally biased region" description="Basic residues" evidence="1">
    <location>
        <begin position="420"/>
        <end position="432"/>
    </location>
</feature>
<evidence type="ECO:0000313" key="3">
    <source>
        <dbReference type="Proteomes" id="UP000320762"/>
    </source>
</evidence>